<evidence type="ECO:0000313" key="9">
    <source>
        <dbReference type="Proteomes" id="UP000249390"/>
    </source>
</evidence>
<keyword evidence="5 6" id="KW-0067">ATP-binding</keyword>
<sequence>MVASSMEAMDKAPFAEVVSFDATKGHGKGMHYYNVKVEFWRIRVSEDEEPYKTLPGDLVLISDHKPETVSDLDRAGWNWALASVVSVTDDDGVSTTEFKVKMAVDFGAKIGVHSSVHIVFLDNITTSKRIWNALGMPRKSNIIHAVLYTSDETGRESCTCTIGSLTQKTEAKMLSKLNESQVKAVRTCLRRVECVHCSHVDLIWGPPSTGKTTTISTLLFMLCQRKCRTLVCAPTNVAISQVATRVIKLIQESLKDESSKKNLIYPLGDVLIFGEKDRLKLGEDFEESYLEYCVERLLECLKDWRHCVDSAIRFFEYPVSEHEIFVETELIKMRELIVKGETLKGSSEPKSFAEFIKSQFEVAVSPLRRCMLTMCTHLPRHFILEKTFQDILSLVHLLDSMKHTLYQKPITSEQLNEIFSQPVHSQASFGSTVNTPLAYLRKKILSILKSLLNSLGGLQFPNAITKTSITEFCLNLSSLVFCTSSSSYKMHSFEIKPFSLMVIDEAAQLRECESIIPLQLQGLKHVILVGDECQLPAIVHSKVSSEAGFGRSLFERLSSLGHSKLVLNMQYRMHPAISHFPNLSFYNQQVIDAPNVQSKTYARQYLQGRMFGPYSFISVPNGKEELDGFGHSRRNMVEVALVLKIVHNLYRYWRNTRNELSIGVISPYAAQVVAIKEKIGKRYDNLNGFAIKVKSIDGFQGAEEDIIILSTVRSNRDGTIGFMSNLQRTNVALTRARHCLWILGNELTLENSHSEWEGLVLNAKQRQCLFSASEDSDLSKTFLEVKTELNQLEDLLNADSILFKNQRWKVLLSEDFKRSFKKLVASHLKKAVLTLLLKLASGWRPKRKSMDRNCNRSSHIIKQFNVEGQYIICTVDIQKELRYSQILKAWDLLPFDKVERLLGRLESIFATYTEDFINLCKQKCQHGDLEVPIVWPASFDLVRFKNLNERFAKGLNDSEVDGGGYIETSRVSESLLLMKFYSLSSGIANHLLSDNLGEEIDIPFEVSDEEREIIMFERSSFILGRSGTGKTTVLTMKMFQKEQQQHLALEGITTDNNEISKYTGRSRFSRAEITSSQSEVDTKTNTLRQLFVTVSPKLCYAVKQHISHLKCFAQGKKFSDDYGSLMDMVDDLDGLSHFKDIPNTFVSIPEKKYPLVITFRKFLMMLDGTVGSSYFNHFQEKNTLSLDISSSVTVEALIKRKEVNFDRFCCLYWPRFNSQLTKILDVAKVFTEIISHIKGAFQACEKSDAKLSRDKYISMSDKRISTLNEKKREAIYDIFLDYEKMKKKRGEFDLADLVNDIHLRLNEENWEGDKLDFVYIDEVQDLTMRQILLFKYVCQNVDEGFIFSGDTAQTIAKGVDFRFEDIRTLFYEEFVMKQKCGMHVTEKGHIAKVSCLLQNFRTHAGVLKLAQSVIDILYHYFPLSIDALAPETSLIYGEAPVLLRHGSNENVIATILGNRVGISSKVAGFGAEQVILVRDESVKKQVVDLVGKQALVLTILESKGLEFQDVLLYNFFSSSPFENQWRVVYEFMSTKQRDLVDLRFLESFPYFTEERHTVLCSELKLLYVAITRTRQRLWISESVEEFSKPMFEYWGKMGLVEVRTVDESFVQAMHKASTQEQWKDRGLKLLWEKNYEMAIMCFERAGERTLEKQAKAFSLREAAARMQERNPKVSGTHLREAAEIFESIKKFQSAAECYCDLKDFVRAGEIYLNMCGEHAQAAECFISAGCYETAAEIYTKQNCLSKCLAVCSKGQLYEKGLKYVEKWKPGVQYNDNDDRGKEIDRIKQEFLERCASKYFKCNARKSMMKFVKAFKSMDDKRQFLRTRNCMDELLLLEAELLVKAGNFCNATSQILSYVLANSLWVQGSEPWPLKYFASKNKLLNKATTFARNESDLFYESVCTEAKVLEHEKRNLCELRCTLSALRKCGNLTAKILCLRKIIDVHTESEAPTYSWEDVFPVDLQFQNDTMFCDQLSVGTLCHFWNLWKENVLQVLESLNCLKVNHDFGKYKDFGDFCLNYLGVRRQLTDLKASYLLLIPGAGWVTDVSQSLMMQTENIVSIDEPHYILAAEKYWHNEVLYVGLKVMVILESLYNYSVQSLSQFRQSMCLVNIYQISKFFLNSRSLNCNNDGKVKRFFELSMKYFNIVFPLHFHNPRDQNMILLRGTEVSRSLLNDVIIKNISRKGKLTLGQTGQLMMIWFGSGKPSSEVCNKVLERTPGHSAWIALIEILSVKEPREMLPSFHQALQKTYRVNWKNMSGYISPHCFLYLVERLMFLVFSSSCGFFYTTKSSFLEWLMYQKPGTRVIPSFSTKLPRSKIYVYYESILSMVEELLVERDETSLWIEKSGIITPYYHRLLDFRLVLILCLLCMNSTTGESLDVLDEVLKKHHILSELPTEFTQVFRQTFVDRREVAAALQAIGNPTFLVCLNENTPRTGCPPDTILIQLEKDSCKEDVMEMMFPRRGQVVEVAEKKSCCLLTTSGCHGRKREKQSTLQMKWFTTAVVNYLSENDLASCGVDTTICVEIESMLQELKQLSDFLDTRSSVEINVSYVKEEVGRGKGSTYDGNSYVWLLMKLYFETGSASLLEELCAVHVIDADCS</sequence>
<dbReference type="InterPro" id="IPR011990">
    <property type="entry name" value="TPR-like_helical_dom_sf"/>
</dbReference>
<dbReference type="FunFam" id="3.40.50.300:FF:000326">
    <property type="entry name" value="P-loop containing nucleoside triphosphate hydrolase"/>
    <property type="match status" value="1"/>
</dbReference>
<dbReference type="InterPro" id="IPR045529">
    <property type="entry name" value="DUF6469"/>
</dbReference>
<evidence type="ECO:0000256" key="5">
    <source>
        <dbReference type="ARBA" id="ARBA00022840"/>
    </source>
</evidence>
<evidence type="ECO:0000256" key="1">
    <source>
        <dbReference type="ARBA" id="ARBA00004474"/>
    </source>
</evidence>
<dbReference type="SUPFAM" id="SSF52540">
    <property type="entry name" value="P-loop containing nucleoside triphosphate hydrolases"/>
    <property type="match status" value="2"/>
</dbReference>
<dbReference type="PANTHER" id="PTHR21529:SF4">
    <property type="entry name" value="TPR AND ANKYRIN REPEAT-CONTAINING PROTEIN 1"/>
    <property type="match status" value="1"/>
</dbReference>
<dbReference type="Gene3D" id="3.40.50.300">
    <property type="entry name" value="P-loop containing nucleotide triphosphate hydrolases"/>
    <property type="match status" value="4"/>
</dbReference>
<dbReference type="CDD" id="cd18808">
    <property type="entry name" value="SF1_C_Upf1"/>
    <property type="match status" value="1"/>
</dbReference>
<dbReference type="EMBL" id="NQVE01000098">
    <property type="protein sequence ID" value="RAL48314.1"/>
    <property type="molecule type" value="Genomic_DNA"/>
</dbReference>
<name>A0A328DRQ5_9ASTE</name>
<dbReference type="Pfam" id="PF20073">
    <property type="entry name" value="DUF6469"/>
    <property type="match status" value="1"/>
</dbReference>
<dbReference type="Pfam" id="PF00580">
    <property type="entry name" value="UvrD-helicase"/>
    <property type="match status" value="1"/>
</dbReference>
<dbReference type="InterPro" id="IPR014017">
    <property type="entry name" value="DNA_helicase_UvrD-like_C"/>
</dbReference>
<keyword evidence="3 6" id="KW-0378">Hydrolase</keyword>
<keyword evidence="9" id="KW-1185">Reference proteome</keyword>
<feature type="binding site" evidence="6">
    <location>
        <begin position="1024"/>
        <end position="1031"/>
    </location>
    <ligand>
        <name>ATP</name>
        <dbReference type="ChEBI" id="CHEBI:30616"/>
    </ligand>
</feature>
<organism evidence="8 9">
    <name type="scientific">Cuscuta australis</name>
    <dbReference type="NCBI Taxonomy" id="267555"/>
    <lineage>
        <taxon>Eukaryota</taxon>
        <taxon>Viridiplantae</taxon>
        <taxon>Streptophyta</taxon>
        <taxon>Embryophyta</taxon>
        <taxon>Tracheophyta</taxon>
        <taxon>Spermatophyta</taxon>
        <taxon>Magnoliopsida</taxon>
        <taxon>eudicotyledons</taxon>
        <taxon>Gunneridae</taxon>
        <taxon>Pentapetalae</taxon>
        <taxon>asterids</taxon>
        <taxon>lamiids</taxon>
        <taxon>Solanales</taxon>
        <taxon>Convolvulaceae</taxon>
        <taxon>Cuscuteae</taxon>
        <taxon>Cuscuta</taxon>
        <taxon>Cuscuta subgen. Grammica</taxon>
        <taxon>Cuscuta sect. Cleistogrammica</taxon>
    </lineage>
</organism>
<dbReference type="GO" id="GO:0016787">
    <property type="term" value="F:hydrolase activity"/>
    <property type="evidence" value="ECO:0007669"/>
    <property type="project" value="UniProtKB-UniRule"/>
</dbReference>
<dbReference type="Pfam" id="PF13087">
    <property type="entry name" value="AAA_12"/>
    <property type="match status" value="1"/>
</dbReference>
<accession>A0A328DRQ5</accession>
<dbReference type="GO" id="GO:0004386">
    <property type="term" value="F:helicase activity"/>
    <property type="evidence" value="ECO:0007669"/>
    <property type="project" value="UniProtKB-UniRule"/>
</dbReference>
<keyword evidence="4 6" id="KW-0347">Helicase</keyword>
<evidence type="ECO:0000256" key="6">
    <source>
        <dbReference type="PROSITE-ProRule" id="PRU00560"/>
    </source>
</evidence>
<dbReference type="PROSITE" id="PS51198">
    <property type="entry name" value="UVRD_HELICASE_ATP_BIND"/>
    <property type="match status" value="1"/>
</dbReference>
<dbReference type="InterPro" id="IPR041679">
    <property type="entry name" value="DNA2/NAM7-like_C"/>
</dbReference>
<dbReference type="GO" id="GO:0009536">
    <property type="term" value="C:plastid"/>
    <property type="evidence" value="ECO:0007669"/>
    <property type="project" value="UniProtKB-SubCell"/>
</dbReference>
<dbReference type="GO" id="GO:0005694">
    <property type="term" value="C:chromosome"/>
    <property type="evidence" value="ECO:0007669"/>
    <property type="project" value="UniProtKB-ARBA"/>
</dbReference>
<reference evidence="8 9" key="1">
    <citation type="submission" date="2018-06" db="EMBL/GenBank/DDBJ databases">
        <title>The Genome of Cuscuta australis (Dodder) Provides Insight into the Evolution of Plant Parasitism.</title>
        <authorList>
            <person name="Liu H."/>
        </authorList>
    </citation>
    <scope>NUCLEOTIDE SEQUENCE [LARGE SCALE GENOMIC DNA]</scope>
    <source>
        <strain evidence="9">cv. Yunnan</strain>
        <tissue evidence="8">Vines</tissue>
    </source>
</reference>
<comment type="caution">
    <text evidence="8">The sequence shown here is derived from an EMBL/GenBank/DDBJ whole genome shotgun (WGS) entry which is preliminary data.</text>
</comment>
<dbReference type="GO" id="GO:0005524">
    <property type="term" value="F:ATP binding"/>
    <property type="evidence" value="ECO:0007669"/>
    <property type="project" value="UniProtKB-UniRule"/>
</dbReference>
<dbReference type="InterPro" id="IPR027417">
    <property type="entry name" value="P-loop_NTPase"/>
</dbReference>
<dbReference type="SUPFAM" id="SSF48452">
    <property type="entry name" value="TPR-like"/>
    <property type="match status" value="1"/>
</dbReference>
<evidence type="ECO:0000256" key="4">
    <source>
        <dbReference type="ARBA" id="ARBA00022806"/>
    </source>
</evidence>
<proteinExistence type="predicted"/>
<dbReference type="InterPro" id="IPR014016">
    <property type="entry name" value="UvrD-like_ATP-bd"/>
</dbReference>
<protein>
    <recommendedName>
        <fullName evidence="7">UvrD-like helicase ATP-binding domain-containing protein</fullName>
    </recommendedName>
</protein>
<dbReference type="InterPro" id="IPR047187">
    <property type="entry name" value="SF1_C_Upf1"/>
</dbReference>
<dbReference type="Pfam" id="PF13086">
    <property type="entry name" value="AAA_11"/>
    <property type="match status" value="1"/>
</dbReference>
<evidence type="ECO:0000256" key="2">
    <source>
        <dbReference type="ARBA" id="ARBA00022741"/>
    </source>
</evidence>
<dbReference type="Pfam" id="PF13361">
    <property type="entry name" value="UvrD_C"/>
    <property type="match status" value="1"/>
</dbReference>
<evidence type="ECO:0000313" key="8">
    <source>
        <dbReference type="EMBL" id="RAL48314.1"/>
    </source>
</evidence>
<gene>
    <name evidence="8" type="ORF">DM860_005738</name>
</gene>
<comment type="subcellular location">
    <subcellularLocation>
        <location evidence="1">Plastid</location>
    </subcellularLocation>
</comment>
<dbReference type="PANTHER" id="PTHR21529">
    <property type="entry name" value="MAMMARY TURMOR VIRUS RECEPTOR HOMOLOG 1, 2 MTVR1, 2"/>
    <property type="match status" value="1"/>
</dbReference>
<keyword evidence="2 6" id="KW-0547">Nucleotide-binding</keyword>
<evidence type="ECO:0000256" key="3">
    <source>
        <dbReference type="ARBA" id="ARBA00022801"/>
    </source>
</evidence>
<dbReference type="Proteomes" id="UP000249390">
    <property type="component" value="Unassembled WGS sequence"/>
</dbReference>
<dbReference type="InterPro" id="IPR041677">
    <property type="entry name" value="DNA2/NAM7_AAA_11"/>
</dbReference>
<evidence type="ECO:0000259" key="7">
    <source>
        <dbReference type="PROSITE" id="PS51198"/>
    </source>
</evidence>
<dbReference type="InterPro" id="IPR039904">
    <property type="entry name" value="TRANK1"/>
</dbReference>
<feature type="domain" description="UvrD-like helicase ATP-binding" evidence="7">
    <location>
        <begin position="1003"/>
        <end position="1403"/>
    </location>
</feature>